<sequence length="96" mass="11124">MNLNHGVVSIFPINEFDFPSGLIKMSEANDNTNNNYKKKPLTPKEEQALLQFKELTKDVADQINYDLEKFLRARCFDVKKAEQMLRNFSTIKIVQG</sequence>
<dbReference type="AlphaFoldDB" id="A0A3L5TT41"/>
<evidence type="ECO:0000313" key="2">
    <source>
        <dbReference type="EMBL" id="OPL33110.1"/>
    </source>
</evidence>
<evidence type="ECO:0000259" key="1">
    <source>
        <dbReference type="Pfam" id="PF03765"/>
    </source>
</evidence>
<organism evidence="2 3">
    <name type="scientific">Mytilus galloprovincialis</name>
    <name type="common">Mediterranean mussel</name>
    <dbReference type="NCBI Taxonomy" id="29158"/>
    <lineage>
        <taxon>Eukaryota</taxon>
        <taxon>Metazoa</taxon>
        <taxon>Spiralia</taxon>
        <taxon>Lophotrochozoa</taxon>
        <taxon>Mollusca</taxon>
        <taxon>Bivalvia</taxon>
        <taxon>Autobranchia</taxon>
        <taxon>Pteriomorphia</taxon>
        <taxon>Mytilida</taxon>
        <taxon>Mytiloidea</taxon>
        <taxon>Mytilidae</taxon>
        <taxon>Mytilinae</taxon>
        <taxon>Mytilus</taxon>
    </lineage>
</organism>
<gene>
    <name evidence="2" type="ORF">AM593_10501</name>
</gene>
<dbReference type="Gene3D" id="1.10.8.20">
    <property type="entry name" value="N-terminal domain of phosphatidylinositol transfer protein sec14p"/>
    <property type="match status" value="1"/>
</dbReference>
<name>A0A3L5TT41_MYTGA</name>
<dbReference type="EMBL" id="KV584796">
    <property type="protein sequence ID" value="OPL33110.1"/>
    <property type="molecule type" value="Genomic_DNA"/>
</dbReference>
<reference evidence="2 3" key="1">
    <citation type="journal article" date="2016" name="PLoS ONE">
        <title>A First Insight into the Genome of the Filter-Feeder Mussel Mytilus galloprovincialis.</title>
        <authorList>
            <person name="Murgarella M."/>
            <person name="Puiu D."/>
            <person name="Novoa B."/>
            <person name="Figueras A."/>
            <person name="Posada D."/>
            <person name="Canchaya C."/>
        </authorList>
    </citation>
    <scope>NUCLEOTIDE SEQUENCE [LARGE SCALE GENOMIC DNA]</scope>
    <source>
        <tissue evidence="2">Muscle</tissue>
    </source>
</reference>
<dbReference type="InterPro" id="IPR036273">
    <property type="entry name" value="CRAL/TRIO_N_dom_sf"/>
</dbReference>
<keyword evidence="3" id="KW-1185">Reference proteome</keyword>
<feature type="domain" description="CRAL/TRIO N-terminal" evidence="1">
    <location>
        <begin position="67"/>
        <end position="87"/>
    </location>
</feature>
<protein>
    <recommendedName>
        <fullName evidence="1">CRAL/TRIO N-terminal domain-containing protein</fullName>
    </recommendedName>
</protein>
<dbReference type="InterPro" id="IPR011074">
    <property type="entry name" value="CRAL/TRIO_N_dom"/>
</dbReference>
<dbReference type="SUPFAM" id="SSF46938">
    <property type="entry name" value="CRAL/TRIO N-terminal domain"/>
    <property type="match status" value="1"/>
</dbReference>
<proteinExistence type="predicted"/>
<dbReference type="Pfam" id="PF03765">
    <property type="entry name" value="CRAL_TRIO_N"/>
    <property type="match status" value="1"/>
</dbReference>
<evidence type="ECO:0000313" key="3">
    <source>
        <dbReference type="Proteomes" id="UP000266721"/>
    </source>
</evidence>
<comment type="caution">
    <text evidence="2">The sequence shown here is derived from an EMBL/GenBank/DDBJ whole genome shotgun (WGS) entry which is preliminary data.</text>
</comment>
<dbReference type="SMR" id="A0A3L5TT41"/>
<accession>A0A3L5TT41</accession>
<dbReference type="Proteomes" id="UP000266721">
    <property type="component" value="Unassembled WGS sequence"/>
</dbReference>
<feature type="non-terminal residue" evidence="2">
    <location>
        <position position="1"/>
    </location>
</feature>